<protein>
    <submittedName>
        <fullName evidence="1">Uncharacterized protein</fullName>
    </submittedName>
</protein>
<dbReference type="RefSeq" id="XP_018000843.1">
    <property type="nucleotide sequence ID" value="XM_018139484.1"/>
</dbReference>
<keyword evidence="2" id="KW-1185">Reference proteome</keyword>
<organism evidence="1 2">
    <name type="scientific">Cyphellophora attinorum</name>
    <dbReference type="NCBI Taxonomy" id="1664694"/>
    <lineage>
        <taxon>Eukaryota</taxon>
        <taxon>Fungi</taxon>
        <taxon>Dikarya</taxon>
        <taxon>Ascomycota</taxon>
        <taxon>Pezizomycotina</taxon>
        <taxon>Eurotiomycetes</taxon>
        <taxon>Chaetothyriomycetidae</taxon>
        <taxon>Chaetothyriales</taxon>
        <taxon>Cyphellophoraceae</taxon>
        <taxon>Cyphellophora</taxon>
    </lineage>
</organism>
<evidence type="ECO:0000313" key="1">
    <source>
        <dbReference type="EMBL" id="KPI40880.1"/>
    </source>
</evidence>
<proteinExistence type="predicted"/>
<dbReference type="VEuPathDB" id="FungiDB:AB675_10696"/>
<gene>
    <name evidence="1" type="ORF">AB675_10696</name>
</gene>
<dbReference type="GeneID" id="28731364"/>
<dbReference type="EMBL" id="LFJN01000011">
    <property type="protein sequence ID" value="KPI40880.1"/>
    <property type="molecule type" value="Genomic_DNA"/>
</dbReference>
<reference evidence="1 2" key="1">
    <citation type="submission" date="2015-06" db="EMBL/GenBank/DDBJ databases">
        <title>Draft genome of the ant-associated black yeast Phialophora attae CBS 131958.</title>
        <authorList>
            <person name="Moreno L.F."/>
            <person name="Stielow B.J."/>
            <person name="de Hoog S."/>
            <person name="Vicente V.A."/>
            <person name="Weiss V.A."/>
            <person name="de Vries M."/>
            <person name="Cruz L.M."/>
            <person name="Souza E.M."/>
        </authorList>
    </citation>
    <scope>NUCLEOTIDE SEQUENCE [LARGE SCALE GENOMIC DNA]</scope>
    <source>
        <strain evidence="1 2">CBS 131958</strain>
    </source>
</reference>
<name>A0A0N1NZN1_9EURO</name>
<sequence length="187" mass="21519">MPVLGANFDLDRLKPELYDLNTIAGVVSLQNIIKAFVADLRKDFDYTRKMHFCDLYDEIAIAGGETEPLKVFIDLIRPYNVWTFARDALYESNFIDFFGLKRPPSYAIDIIPRPTIATDLYNTVRNNEFRHFTHKPDDRETMLLAQARFISALDGMHDSRGVLSDAKQIQFASWISEVMGQFNSLTK</sequence>
<comment type="caution">
    <text evidence="1">The sequence shown here is derived from an EMBL/GenBank/DDBJ whole genome shotgun (WGS) entry which is preliminary data.</text>
</comment>
<accession>A0A0N1NZN1</accession>
<evidence type="ECO:0000313" key="2">
    <source>
        <dbReference type="Proteomes" id="UP000038010"/>
    </source>
</evidence>
<dbReference type="Proteomes" id="UP000038010">
    <property type="component" value="Unassembled WGS sequence"/>
</dbReference>
<dbReference type="AlphaFoldDB" id="A0A0N1NZN1"/>